<organism evidence="1 2">
    <name type="scientific">Tanacetum coccineum</name>
    <dbReference type="NCBI Taxonomy" id="301880"/>
    <lineage>
        <taxon>Eukaryota</taxon>
        <taxon>Viridiplantae</taxon>
        <taxon>Streptophyta</taxon>
        <taxon>Embryophyta</taxon>
        <taxon>Tracheophyta</taxon>
        <taxon>Spermatophyta</taxon>
        <taxon>Magnoliopsida</taxon>
        <taxon>eudicotyledons</taxon>
        <taxon>Gunneridae</taxon>
        <taxon>Pentapetalae</taxon>
        <taxon>asterids</taxon>
        <taxon>campanulids</taxon>
        <taxon>Asterales</taxon>
        <taxon>Asteraceae</taxon>
        <taxon>Asteroideae</taxon>
        <taxon>Anthemideae</taxon>
        <taxon>Anthemidinae</taxon>
        <taxon>Tanacetum</taxon>
    </lineage>
</organism>
<evidence type="ECO:0000313" key="1">
    <source>
        <dbReference type="EMBL" id="GJT67114.1"/>
    </source>
</evidence>
<dbReference type="EMBL" id="BQNB010017778">
    <property type="protein sequence ID" value="GJT67114.1"/>
    <property type="molecule type" value="Genomic_DNA"/>
</dbReference>
<accession>A0ABQ5FVV0</accession>
<feature type="non-terminal residue" evidence="1">
    <location>
        <position position="26"/>
    </location>
</feature>
<sequence>MAALMALFIVEGESSRSLTCASSVRR</sequence>
<name>A0ABQ5FVV0_9ASTR</name>
<gene>
    <name evidence="1" type="ORF">Tco_1018594</name>
</gene>
<comment type="caution">
    <text evidence="1">The sequence shown here is derived from an EMBL/GenBank/DDBJ whole genome shotgun (WGS) entry which is preliminary data.</text>
</comment>
<reference evidence="1" key="1">
    <citation type="journal article" date="2022" name="Int. J. Mol. Sci.">
        <title>Draft Genome of Tanacetum Coccineum: Genomic Comparison of Closely Related Tanacetum-Family Plants.</title>
        <authorList>
            <person name="Yamashiro T."/>
            <person name="Shiraishi A."/>
            <person name="Nakayama K."/>
            <person name="Satake H."/>
        </authorList>
    </citation>
    <scope>NUCLEOTIDE SEQUENCE</scope>
</reference>
<evidence type="ECO:0000313" key="2">
    <source>
        <dbReference type="Proteomes" id="UP001151760"/>
    </source>
</evidence>
<proteinExistence type="predicted"/>
<dbReference type="Proteomes" id="UP001151760">
    <property type="component" value="Unassembled WGS sequence"/>
</dbReference>
<protein>
    <submittedName>
        <fullName evidence="1">Uncharacterized protein</fullName>
    </submittedName>
</protein>
<reference evidence="1" key="2">
    <citation type="submission" date="2022-01" db="EMBL/GenBank/DDBJ databases">
        <authorList>
            <person name="Yamashiro T."/>
            <person name="Shiraishi A."/>
            <person name="Satake H."/>
            <person name="Nakayama K."/>
        </authorList>
    </citation>
    <scope>NUCLEOTIDE SEQUENCE</scope>
</reference>
<keyword evidence="2" id="KW-1185">Reference proteome</keyword>